<reference evidence="8 9" key="1">
    <citation type="journal article" date="2013" name="Genome Announc.">
        <title>Draft genome sequences for three mercury-methylating, sulfate-reducing bacteria.</title>
        <authorList>
            <person name="Brown S.D."/>
            <person name="Hurt R.A.Jr."/>
            <person name="Gilmour C.C."/>
            <person name="Elias D.A."/>
        </authorList>
    </citation>
    <scope>NUCLEOTIDE SEQUENCE [LARGE SCALE GENOMIC DNA]</scope>
    <source>
        <strain evidence="8 9">DSM 16529</strain>
    </source>
</reference>
<dbReference type="GO" id="GO:0004519">
    <property type="term" value="F:endonuclease activity"/>
    <property type="evidence" value="ECO:0007669"/>
    <property type="project" value="UniProtKB-KW"/>
</dbReference>
<organism evidence="8 9">
    <name type="scientific">Alkalidesulfovibrio alkalitolerans DSM 16529</name>
    <dbReference type="NCBI Taxonomy" id="1121439"/>
    <lineage>
        <taxon>Bacteria</taxon>
        <taxon>Pseudomonadati</taxon>
        <taxon>Thermodesulfobacteriota</taxon>
        <taxon>Desulfovibrionia</taxon>
        <taxon>Desulfovibrionales</taxon>
        <taxon>Desulfovibrionaceae</taxon>
        <taxon>Alkalidesulfovibrio</taxon>
    </lineage>
</organism>
<evidence type="ECO:0000313" key="9">
    <source>
        <dbReference type="Proteomes" id="UP000014975"/>
    </source>
</evidence>
<dbReference type="OrthoDB" id="9810412at2"/>
<dbReference type="InterPro" id="IPR012933">
    <property type="entry name" value="HicA_mRNA_interferase"/>
</dbReference>
<keyword evidence="4" id="KW-0255">Endonuclease</keyword>
<proteinExistence type="inferred from homology"/>
<evidence type="ECO:0000256" key="6">
    <source>
        <dbReference type="ARBA" id="ARBA00022884"/>
    </source>
</evidence>
<dbReference type="InterPro" id="IPR038570">
    <property type="entry name" value="HicA_sf"/>
</dbReference>
<dbReference type="SUPFAM" id="SSF54786">
    <property type="entry name" value="YcfA/nrd intein domain"/>
    <property type="match status" value="1"/>
</dbReference>
<name>S7UQG0_9BACT</name>
<keyword evidence="9" id="KW-1185">Reference proteome</keyword>
<dbReference type="EMBL" id="ATHI01000001">
    <property type="protein sequence ID" value="EPR36274.1"/>
    <property type="molecule type" value="Genomic_DNA"/>
</dbReference>
<evidence type="ECO:0000256" key="2">
    <source>
        <dbReference type="ARBA" id="ARBA00022649"/>
    </source>
</evidence>
<dbReference type="Pfam" id="PF07927">
    <property type="entry name" value="HicA_toxin"/>
    <property type="match status" value="1"/>
</dbReference>
<dbReference type="RefSeq" id="WP_020885688.1">
    <property type="nucleotide sequence ID" value="NZ_ATHI01000001.1"/>
</dbReference>
<dbReference type="GO" id="GO:0016787">
    <property type="term" value="F:hydrolase activity"/>
    <property type="evidence" value="ECO:0007669"/>
    <property type="project" value="UniProtKB-KW"/>
</dbReference>
<accession>S7UQG0</accession>
<dbReference type="eggNOG" id="COG1724">
    <property type="taxonomic scope" value="Bacteria"/>
</dbReference>
<evidence type="ECO:0000256" key="4">
    <source>
        <dbReference type="ARBA" id="ARBA00022759"/>
    </source>
</evidence>
<keyword evidence="5" id="KW-0378">Hydrolase</keyword>
<dbReference type="PATRIC" id="fig|1121439.3.peg.186"/>
<gene>
    <name evidence="8" type="ORF">dsat_1802</name>
</gene>
<comment type="caution">
    <text evidence="8">The sequence shown here is derived from an EMBL/GenBank/DDBJ whole genome shotgun (WGS) entry which is preliminary data.</text>
</comment>
<dbReference type="STRING" id="1121439.dsat_1802"/>
<dbReference type="AlphaFoldDB" id="S7UQG0"/>
<keyword evidence="7" id="KW-0346">Stress response</keyword>
<dbReference type="GO" id="GO:0003729">
    <property type="term" value="F:mRNA binding"/>
    <property type="evidence" value="ECO:0007669"/>
    <property type="project" value="InterPro"/>
</dbReference>
<comment type="similarity">
    <text evidence="1">Belongs to the HicA mRNA interferase family.</text>
</comment>
<sequence length="73" mass="8037">MTRLATTTAARLRKALERRGFLPVRRKGSHVFMRHPDGRGAVVPEHRPGADVGRGLLVRIARDVGLSPEELTA</sequence>
<keyword evidence="2" id="KW-1277">Toxin-antitoxin system</keyword>
<evidence type="ECO:0000256" key="1">
    <source>
        <dbReference type="ARBA" id="ARBA00006620"/>
    </source>
</evidence>
<evidence type="ECO:0000313" key="8">
    <source>
        <dbReference type="EMBL" id="EPR36274.1"/>
    </source>
</evidence>
<evidence type="ECO:0000256" key="7">
    <source>
        <dbReference type="ARBA" id="ARBA00023016"/>
    </source>
</evidence>
<keyword evidence="6" id="KW-0694">RNA-binding</keyword>
<keyword evidence="3" id="KW-0540">Nuclease</keyword>
<protein>
    <submittedName>
        <fullName evidence="8">YcfA family protein</fullName>
    </submittedName>
</protein>
<evidence type="ECO:0000256" key="3">
    <source>
        <dbReference type="ARBA" id="ARBA00022722"/>
    </source>
</evidence>
<evidence type="ECO:0000256" key="5">
    <source>
        <dbReference type="ARBA" id="ARBA00022801"/>
    </source>
</evidence>
<dbReference type="Gene3D" id="3.30.920.30">
    <property type="entry name" value="Hypothetical protein"/>
    <property type="match status" value="1"/>
</dbReference>
<dbReference type="Proteomes" id="UP000014975">
    <property type="component" value="Unassembled WGS sequence"/>
</dbReference>